<dbReference type="Proteomes" id="UP000807769">
    <property type="component" value="Unassembled WGS sequence"/>
</dbReference>
<sequence length="199" mass="22121">MERQLSVRANGSVITITYSPVFQRSAHLFISTDNERLYSGDRAGQVVVTSMRSLRLLASRKAHADSLLGVEEHERDNKVCIWARPEESASIRQGPATLSDLSTPTICYSPDINALNYCRFSLLGESKQEGLLAVPNLVESALADIWLLSSRQRPHATIGDLQGTSAAPFSDGQQIRNHYVNAPLSRSYYIYSIVIYAYK</sequence>
<accession>A0A9P7E9I6</accession>
<dbReference type="AlphaFoldDB" id="A0A9P7E9I6"/>
<reference evidence="1" key="1">
    <citation type="journal article" date="2020" name="New Phytol.">
        <title>Comparative genomics reveals dynamic genome evolution in host specialist ectomycorrhizal fungi.</title>
        <authorList>
            <person name="Lofgren L.A."/>
            <person name="Nguyen N.H."/>
            <person name="Vilgalys R."/>
            <person name="Ruytinx J."/>
            <person name="Liao H.L."/>
            <person name="Branco S."/>
            <person name="Kuo A."/>
            <person name="LaButti K."/>
            <person name="Lipzen A."/>
            <person name="Andreopoulos W."/>
            <person name="Pangilinan J."/>
            <person name="Riley R."/>
            <person name="Hundley H."/>
            <person name="Na H."/>
            <person name="Barry K."/>
            <person name="Grigoriev I.V."/>
            <person name="Stajich J.E."/>
            <person name="Kennedy P.G."/>
        </authorList>
    </citation>
    <scope>NUCLEOTIDE SEQUENCE</scope>
    <source>
        <strain evidence="1">MN1</strain>
    </source>
</reference>
<protein>
    <submittedName>
        <fullName evidence="1">Uncharacterized protein</fullName>
    </submittedName>
</protein>
<dbReference type="GeneID" id="64634342"/>
<name>A0A9P7E9I6_9AGAM</name>
<dbReference type="OrthoDB" id="7668193at2759"/>
<evidence type="ECO:0000313" key="1">
    <source>
        <dbReference type="EMBL" id="KAG1814716.1"/>
    </source>
</evidence>
<dbReference type="RefSeq" id="XP_041192052.1">
    <property type="nucleotide sequence ID" value="XM_041340326.1"/>
</dbReference>
<evidence type="ECO:0000313" key="2">
    <source>
        <dbReference type="Proteomes" id="UP000807769"/>
    </source>
</evidence>
<comment type="caution">
    <text evidence="1">The sequence shown here is derived from an EMBL/GenBank/DDBJ whole genome shotgun (WGS) entry which is preliminary data.</text>
</comment>
<organism evidence="1 2">
    <name type="scientific">Suillus subaureus</name>
    <dbReference type="NCBI Taxonomy" id="48587"/>
    <lineage>
        <taxon>Eukaryota</taxon>
        <taxon>Fungi</taxon>
        <taxon>Dikarya</taxon>
        <taxon>Basidiomycota</taxon>
        <taxon>Agaricomycotina</taxon>
        <taxon>Agaricomycetes</taxon>
        <taxon>Agaricomycetidae</taxon>
        <taxon>Boletales</taxon>
        <taxon>Suillineae</taxon>
        <taxon>Suillaceae</taxon>
        <taxon>Suillus</taxon>
    </lineage>
</organism>
<proteinExistence type="predicted"/>
<dbReference type="EMBL" id="JABBWG010000020">
    <property type="protein sequence ID" value="KAG1814716.1"/>
    <property type="molecule type" value="Genomic_DNA"/>
</dbReference>
<keyword evidence="2" id="KW-1185">Reference proteome</keyword>
<gene>
    <name evidence="1" type="ORF">BJ212DRAFT_1481907</name>
</gene>